<gene>
    <name evidence="1" type="ORF">H8B15_10410</name>
</gene>
<evidence type="ECO:0000313" key="1">
    <source>
        <dbReference type="EMBL" id="MBC6611338.1"/>
    </source>
</evidence>
<evidence type="ECO:0000313" key="2">
    <source>
        <dbReference type="Proteomes" id="UP000622017"/>
    </source>
</evidence>
<organism evidence="1 2">
    <name type="scientific">Hymenobacter citatus</name>
    <dbReference type="NCBI Taxonomy" id="2763506"/>
    <lineage>
        <taxon>Bacteria</taxon>
        <taxon>Pseudomonadati</taxon>
        <taxon>Bacteroidota</taxon>
        <taxon>Cytophagia</taxon>
        <taxon>Cytophagales</taxon>
        <taxon>Hymenobacteraceae</taxon>
        <taxon>Hymenobacter</taxon>
    </lineage>
</organism>
<accession>A0ABR7MLD6</accession>
<dbReference type="EMBL" id="JACSCY010000006">
    <property type="protein sequence ID" value="MBC6611338.1"/>
    <property type="molecule type" value="Genomic_DNA"/>
</dbReference>
<protein>
    <submittedName>
        <fullName evidence="1">Uncharacterized protein</fullName>
    </submittedName>
</protein>
<dbReference type="Proteomes" id="UP000622017">
    <property type="component" value="Unassembled WGS sequence"/>
</dbReference>
<sequence>MILAPFAFLPPSLQMQVAGTLRAEVEAQPTPLDTAIDWVELLKAVNPVLRWSPASNSLELSDDSWQQLLHVAVPSLPVSQVASEK</sequence>
<proteinExistence type="predicted"/>
<reference evidence="1 2" key="1">
    <citation type="submission" date="2020-08" db="EMBL/GenBank/DDBJ databases">
        <title>Hymenobacter sp.</title>
        <authorList>
            <person name="Kim M.K."/>
        </authorList>
    </citation>
    <scope>NUCLEOTIDE SEQUENCE [LARGE SCALE GENOMIC DNA]</scope>
    <source>
        <strain evidence="1 2">BT507</strain>
    </source>
</reference>
<name>A0ABR7MLD6_9BACT</name>
<comment type="caution">
    <text evidence="1">The sequence shown here is derived from an EMBL/GenBank/DDBJ whole genome shotgun (WGS) entry which is preliminary data.</text>
</comment>
<keyword evidence="2" id="KW-1185">Reference proteome</keyword>
<dbReference type="RefSeq" id="WP_187319620.1">
    <property type="nucleotide sequence ID" value="NZ_JACSCY010000006.1"/>
</dbReference>